<evidence type="ECO:0000313" key="2">
    <source>
        <dbReference type="EMBL" id="MBV2358809.1"/>
    </source>
</evidence>
<keyword evidence="3" id="KW-1185">Reference proteome</keyword>
<evidence type="ECO:0000259" key="1">
    <source>
        <dbReference type="PROSITE" id="PS50234"/>
    </source>
</evidence>
<dbReference type="InterPro" id="IPR002035">
    <property type="entry name" value="VWF_A"/>
</dbReference>
<dbReference type="SMART" id="SM00327">
    <property type="entry name" value="VWA"/>
    <property type="match status" value="1"/>
</dbReference>
<dbReference type="EMBL" id="JAHRWL010000001">
    <property type="protein sequence ID" value="MBV2358809.1"/>
    <property type="molecule type" value="Genomic_DNA"/>
</dbReference>
<dbReference type="Proteomes" id="UP001166293">
    <property type="component" value="Unassembled WGS sequence"/>
</dbReference>
<dbReference type="PROSITE" id="PS50234">
    <property type="entry name" value="VWFA"/>
    <property type="match status" value="1"/>
</dbReference>
<dbReference type="InterPro" id="IPR051266">
    <property type="entry name" value="CLCR"/>
</dbReference>
<organism evidence="2 3">
    <name type="scientific">Thalassococcus arenae</name>
    <dbReference type="NCBI Taxonomy" id="2851652"/>
    <lineage>
        <taxon>Bacteria</taxon>
        <taxon>Pseudomonadati</taxon>
        <taxon>Pseudomonadota</taxon>
        <taxon>Alphaproteobacteria</taxon>
        <taxon>Rhodobacterales</taxon>
        <taxon>Roseobacteraceae</taxon>
        <taxon>Thalassococcus</taxon>
    </lineage>
</organism>
<feature type="domain" description="VWFA" evidence="1">
    <location>
        <begin position="1"/>
        <end position="141"/>
    </location>
</feature>
<dbReference type="PANTHER" id="PTHR10579">
    <property type="entry name" value="CALCIUM-ACTIVATED CHLORIDE CHANNEL REGULATOR"/>
    <property type="match status" value="1"/>
</dbReference>
<accession>A0ABS6N5B7</accession>
<reference evidence="2" key="1">
    <citation type="submission" date="2021-06" db="EMBL/GenBank/DDBJ databases">
        <title>Thalassococcus sp. CAU 1522 isolated from sea sand, Republic of Korea.</title>
        <authorList>
            <person name="Kim W."/>
        </authorList>
    </citation>
    <scope>NUCLEOTIDE SEQUENCE</scope>
    <source>
        <strain evidence="2">CAU 1522</strain>
    </source>
</reference>
<comment type="caution">
    <text evidence="2">The sequence shown here is derived from an EMBL/GenBank/DDBJ whole genome shotgun (WGS) entry which is preliminary data.</text>
</comment>
<protein>
    <submittedName>
        <fullName evidence="2">VWA domain-containing protein</fullName>
    </submittedName>
</protein>
<evidence type="ECO:0000313" key="3">
    <source>
        <dbReference type="Proteomes" id="UP001166293"/>
    </source>
</evidence>
<name>A0ABS6N5B7_9RHOB</name>
<gene>
    <name evidence="2" type="ORF">KUH32_03405</name>
</gene>
<proteinExistence type="predicted"/>
<dbReference type="Pfam" id="PF13519">
    <property type="entry name" value="VWA_2"/>
    <property type="match status" value="1"/>
</dbReference>
<sequence>MIVFDGSGSMAETGFNQIGEARIFEARAAMRRALPGIASARRLGLIVYGPGEACQSVDLLFGPEPDAASRIIGAVDALEPAGDTPLTEAVFEAARVLDYRARPGAIVLVTDGKETCGGAPCQLAAELAADGADLTVHVIGFKVRGEHFGWASQGETDYTRATAVARCLADRTGGLYVSAETVDELVSALRVTLGCAVLGLAAPATRLR</sequence>
<dbReference type="PANTHER" id="PTHR10579:SF43">
    <property type="entry name" value="ZINC FINGER (C3HC4-TYPE RING FINGER) FAMILY PROTEIN"/>
    <property type="match status" value="1"/>
</dbReference>